<dbReference type="EMBL" id="RWJN01000004">
    <property type="protein sequence ID" value="TCD71592.1"/>
    <property type="molecule type" value="Genomic_DNA"/>
</dbReference>
<reference evidence="1 2" key="1">
    <citation type="submission" date="2018-11" db="EMBL/GenBank/DDBJ databases">
        <title>Genome assembly of Steccherinum ochraceum LE-BIN_3174, the white-rot fungus of the Steccherinaceae family (The Residual Polyporoid clade, Polyporales, Basidiomycota).</title>
        <authorList>
            <person name="Fedorova T.V."/>
            <person name="Glazunova O.A."/>
            <person name="Landesman E.O."/>
            <person name="Moiseenko K.V."/>
            <person name="Psurtseva N.V."/>
            <person name="Savinova O.S."/>
            <person name="Shakhova N.V."/>
            <person name="Tyazhelova T.V."/>
            <person name="Vasina D.V."/>
        </authorList>
    </citation>
    <scope>NUCLEOTIDE SEQUENCE [LARGE SCALE GENOMIC DNA]</scope>
    <source>
        <strain evidence="1 2">LE-BIN_3174</strain>
    </source>
</reference>
<protein>
    <recommendedName>
        <fullName evidence="3">F-box domain-containing protein</fullName>
    </recommendedName>
</protein>
<evidence type="ECO:0000313" key="1">
    <source>
        <dbReference type="EMBL" id="TCD71592.1"/>
    </source>
</evidence>
<dbReference type="OrthoDB" id="2804729at2759"/>
<dbReference type="AlphaFoldDB" id="A0A4R0RWG4"/>
<name>A0A4R0RWG4_9APHY</name>
<gene>
    <name evidence="1" type="ORF">EIP91_007339</name>
</gene>
<dbReference type="Proteomes" id="UP000292702">
    <property type="component" value="Unassembled WGS sequence"/>
</dbReference>
<evidence type="ECO:0008006" key="3">
    <source>
        <dbReference type="Google" id="ProtNLM"/>
    </source>
</evidence>
<comment type="caution">
    <text evidence="1">The sequence shown here is derived from an EMBL/GenBank/DDBJ whole genome shotgun (WGS) entry which is preliminary data.</text>
</comment>
<sequence>MHYRLFAGFRRLGWHFAEPSSRDAGKSVSLMPSSNDPVPSNSIVSSLVLPWDILLYTMSFLRDQRSIIRMMHTCRTLFNHGLPLLVEDCFLAEEIIPFFTRFMLNHPECSSLVRRMEIAKISTKESYVGEDERTRFLIGQLPDVIRSMTNLQKLRCHDLDDFLELNSKLIGAFASLATIKVIQFNNLGILGQMLLTKLSSPVEKAVLDFNVADGDWTVEFSPETLKNFAGSLQELYMTYPPSDAFKHHSTIQWQYPRVHSLHLDLLCLNLTPYQLASIFPGLRFLEFRYSDARQVRDSQRQQNEQDQRITWTSLDKLSCDVCWAYELAFKCTVRYWCNAYIGDAASTSSSQPQPPMRTLIEYFQAVIGDIRPLHLDVLIRLSTIKKEGLVGDIFPPSGITHLHVDLCDPASATVDVSDRDLSKVMDNMIVNFERSPLQLLSIRIRADNVVRHWPFILPQTAVYALGVTYITRWDAEAYAERLAQRLPHLQHLCIQFAQKEQPDGFWSVSREGAGKMVSLKKLTQEEGVKVLHASPFAGKIGEPQDDYDYGD</sequence>
<accession>A0A4R0RWG4</accession>
<organism evidence="1 2">
    <name type="scientific">Steccherinum ochraceum</name>
    <dbReference type="NCBI Taxonomy" id="92696"/>
    <lineage>
        <taxon>Eukaryota</taxon>
        <taxon>Fungi</taxon>
        <taxon>Dikarya</taxon>
        <taxon>Basidiomycota</taxon>
        <taxon>Agaricomycotina</taxon>
        <taxon>Agaricomycetes</taxon>
        <taxon>Polyporales</taxon>
        <taxon>Steccherinaceae</taxon>
        <taxon>Steccherinum</taxon>
    </lineage>
</organism>
<evidence type="ECO:0000313" key="2">
    <source>
        <dbReference type="Proteomes" id="UP000292702"/>
    </source>
</evidence>
<dbReference type="CDD" id="cd09917">
    <property type="entry name" value="F-box_SF"/>
    <property type="match status" value="1"/>
</dbReference>
<proteinExistence type="predicted"/>
<keyword evidence="2" id="KW-1185">Reference proteome</keyword>